<feature type="domain" description="STAS" evidence="1">
    <location>
        <begin position="21"/>
        <end position="114"/>
    </location>
</feature>
<comment type="caution">
    <text evidence="2">The sequence shown here is derived from an EMBL/GenBank/DDBJ whole genome shotgun (WGS) entry which is preliminary data.</text>
</comment>
<dbReference type="AlphaFoldDB" id="A0A3D9SP45"/>
<evidence type="ECO:0000313" key="3">
    <source>
        <dbReference type="Proteomes" id="UP000256661"/>
    </source>
</evidence>
<dbReference type="PROSITE" id="PS50801">
    <property type="entry name" value="STAS"/>
    <property type="match status" value="1"/>
</dbReference>
<organism evidence="2 3">
    <name type="scientific">Thermomonospora umbrina</name>
    <dbReference type="NCBI Taxonomy" id="111806"/>
    <lineage>
        <taxon>Bacteria</taxon>
        <taxon>Bacillati</taxon>
        <taxon>Actinomycetota</taxon>
        <taxon>Actinomycetes</taxon>
        <taxon>Streptosporangiales</taxon>
        <taxon>Thermomonosporaceae</taxon>
        <taxon>Thermomonospora</taxon>
    </lineage>
</organism>
<dbReference type="Pfam" id="PF01740">
    <property type="entry name" value="STAS"/>
    <property type="match status" value="1"/>
</dbReference>
<dbReference type="EMBL" id="QTTT01000001">
    <property type="protein sequence ID" value="REE97719.1"/>
    <property type="molecule type" value="Genomic_DNA"/>
</dbReference>
<dbReference type="InterPro" id="IPR036513">
    <property type="entry name" value="STAS_dom_sf"/>
</dbReference>
<dbReference type="SUPFAM" id="SSF52091">
    <property type="entry name" value="SpoIIaa-like"/>
    <property type="match status" value="1"/>
</dbReference>
<protein>
    <submittedName>
        <fullName evidence="2">Anti-anti-sigma factor</fullName>
    </submittedName>
</protein>
<dbReference type="InterPro" id="IPR002645">
    <property type="entry name" value="STAS_dom"/>
</dbReference>
<gene>
    <name evidence="2" type="ORF">DFJ69_3193</name>
</gene>
<proteinExistence type="predicted"/>
<evidence type="ECO:0000313" key="2">
    <source>
        <dbReference type="EMBL" id="REE97719.1"/>
    </source>
</evidence>
<dbReference type="Gene3D" id="3.30.750.24">
    <property type="entry name" value="STAS domain"/>
    <property type="match status" value="1"/>
</dbReference>
<dbReference type="Proteomes" id="UP000256661">
    <property type="component" value="Unassembled WGS sequence"/>
</dbReference>
<evidence type="ECO:0000259" key="1">
    <source>
        <dbReference type="PROSITE" id="PS50801"/>
    </source>
</evidence>
<sequence>MKNKRRTISERGPSAVRPPALRVRVHRAGSDLFVQPVGELGARTVDLLREPLSAVLRAVPSPRMVLDLSRVRLSDRFGLGVLVALRNLARQVGGRLIIAGPAADLVALLSDTGLDRHLQFCATLELAAGVPISTRPGRLPLRGTGAATGA</sequence>
<dbReference type="RefSeq" id="WP_170177672.1">
    <property type="nucleotide sequence ID" value="NZ_QTTT01000001.1"/>
</dbReference>
<reference evidence="2 3" key="1">
    <citation type="submission" date="2018-08" db="EMBL/GenBank/DDBJ databases">
        <title>Sequencing the genomes of 1000 actinobacteria strains.</title>
        <authorList>
            <person name="Klenk H.-P."/>
        </authorList>
    </citation>
    <scope>NUCLEOTIDE SEQUENCE [LARGE SCALE GENOMIC DNA]</scope>
    <source>
        <strain evidence="2 3">DSM 43927</strain>
    </source>
</reference>
<name>A0A3D9SP45_9ACTN</name>
<dbReference type="CDD" id="cd07043">
    <property type="entry name" value="STAS_anti-anti-sigma_factors"/>
    <property type="match status" value="1"/>
</dbReference>
<accession>A0A3D9SP45</accession>
<keyword evidence="3" id="KW-1185">Reference proteome</keyword>